<gene>
    <name evidence="2" type="ORF">GJ688_19045</name>
</gene>
<evidence type="ECO:0000313" key="2">
    <source>
        <dbReference type="EMBL" id="MTV51014.1"/>
    </source>
</evidence>
<keyword evidence="1" id="KW-0472">Membrane</keyword>
<evidence type="ECO:0000313" key="3">
    <source>
        <dbReference type="Proteomes" id="UP000430670"/>
    </source>
</evidence>
<dbReference type="EMBL" id="WNKU01000057">
    <property type="protein sequence ID" value="MTV51014.1"/>
    <property type="molecule type" value="Genomic_DNA"/>
</dbReference>
<organism evidence="2 3">
    <name type="scientific">Heliobacterium mobile</name>
    <name type="common">Heliobacillus mobilis</name>
    <dbReference type="NCBI Taxonomy" id="28064"/>
    <lineage>
        <taxon>Bacteria</taxon>
        <taxon>Bacillati</taxon>
        <taxon>Bacillota</taxon>
        <taxon>Clostridia</taxon>
        <taxon>Eubacteriales</taxon>
        <taxon>Heliobacteriaceae</taxon>
        <taxon>Heliobacterium</taxon>
    </lineage>
</organism>
<evidence type="ECO:0000256" key="1">
    <source>
        <dbReference type="SAM" id="Phobius"/>
    </source>
</evidence>
<name>A0A6I3SPP4_HELMO</name>
<protein>
    <submittedName>
        <fullName evidence="2">Uncharacterized protein</fullName>
    </submittedName>
</protein>
<keyword evidence="1" id="KW-1133">Transmembrane helix</keyword>
<comment type="caution">
    <text evidence="2">The sequence shown here is derived from an EMBL/GenBank/DDBJ whole genome shotgun (WGS) entry which is preliminary data.</text>
</comment>
<dbReference type="AlphaFoldDB" id="A0A6I3SPP4"/>
<proteinExistence type="predicted"/>
<reference evidence="2 3" key="1">
    <citation type="submission" date="2019-11" db="EMBL/GenBank/DDBJ databases">
        <title>Whole-genome sequence of a the green, strictly anaerobic photosynthetic bacterium Heliobacillus mobilis DSM 6151.</title>
        <authorList>
            <person name="Kyndt J.A."/>
            <person name="Meyer T.E."/>
        </authorList>
    </citation>
    <scope>NUCLEOTIDE SEQUENCE [LARGE SCALE GENOMIC DNA]</scope>
    <source>
        <strain evidence="2 3">DSM 6151</strain>
    </source>
</reference>
<dbReference type="Proteomes" id="UP000430670">
    <property type="component" value="Unassembled WGS sequence"/>
</dbReference>
<accession>A0A6I3SPP4</accession>
<sequence length="286" mass="32672">MFKVTKVALSVIAITIVLVFTVALVAKYLFNQMVIDEVRDLLKGKKEHTNEIIRQEDVAELPLPVRKWLERSKVVGRVPVRTVRLEQKGFLRTKADQPWMPMQAEQYISTDEPGFVWKANIQTAPLLYLVGKDKYQNGKGSMLIKFLALVPVVDSKGPEIDQGTLLRYLGECIWVPSAVLSEYITWEEVDMNSAKATMSYGGVTASGTFTFDEKGDVIQFSARRYMESSGEYRLEDWVCVVKGYQEFQGIRVPIQCSIIWKLNSGDFEWFQLEVTDIEYDQGFVEP</sequence>
<dbReference type="InterPro" id="IPR046674">
    <property type="entry name" value="DUF6544"/>
</dbReference>
<keyword evidence="1" id="KW-0812">Transmembrane</keyword>
<feature type="transmembrane region" description="Helical" evidence="1">
    <location>
        <begin position="7"/>
        <end position="30"/>
    </location>
</feature>
<dbReference type="Pfam" id="PF20181">
    <property type="entry name" value="DUF6544"/>
    <property type="match status" value="1"/>
</dbReference>
<keyword evidence="3" id="KW-1185">Reference proteome</keyword>